<dbReference type="PIRSF" id="PIRSF038934">
    <property type="entry name" value="HyaE_HupG"/>
    <property type="match status" value="1"/>
</dbReference>
<name>A1KC54_AZOSB</name>
<evidence type="ECO:0000313" key="4">
    <source>
        <dbReference type="Proteomes" id="UP000002588"/>
    </source>
</evidence>
<dbReference type="Proteomes" id="UP000002588">
    <property type="component" value="Chromosome"/>
</dbReference>
<reference evidence="3 4" key="1">
    <citation type="journal article" date="2006" name="Nat. Biotechnol.">
        <title>Complete genome of the mutualistic, N2-fixing grass endophyte Azoarcus sp. strain BH72.</title>
        <authorList>
            <person name="Krause A."/>
            <person name="Ramakumar A."/>
            <person name="Bartels D."/>
            <person name="Battistoni F."/>
            <person name="Bekel T."/>
            <person name="Boch J."/>
            <person name="Boehm M."/>
            <person name="Friedrich F."/>
            <person name="Hurek T."/>
            <person name="Krause L."/>
            <person name="Linke B."/>
            <person name="McHardy A.C."/>
            <person name="Sarkar A."/>
            <person name="Schneiker S."/>
            <person name="Syed A.A."/>
            <person name="Thauer R."/>
            <person name="Vorhoelter F.-J."/>
            <person name="Weidner S."/>
            <person name="Puehler A."/>
            <person name="Reinhold-Hurek B."/>
            <person name="Kaiser O."/>
            <person name="Goesmann A."/>
        </authorList>
    </citation>
    <scope>NUCLEOTIDE SEQUENCE [LARGE SCALE GENOMIC DNA]</scope>
    <source>
        <strain evidence="3 4">BH72</strain>
    </source>
</reference>
<dbReference type="KEGG" id="azo:azo3794"/>
<evidence type="ECO:0000256" key="1">
    <source>
        <dbReference type="ARBA" id="ARBA00009004"/>
    </source>
</evidence>
<dbReference type="HOGENOM" id="CLU_144855_1_0_4"/>
<comment type="similarity">
    <text evidence="1 2">Belongs to the HupG/HyaE family.</text>
</comment>
<protein>
    <recommendedName>
        <fullName evidence="2">Hydrogenase expression/formation protein</fullName>
    </recommendedName>
</protein>
<evidence type="ECO:0000256" key="2">
    <source>
        <dbReference type="PIRNR" id="PIRNR038934"/>
    </source>
</evidence>
<dbReference type="InterPro" id="IPR036249">
    <property type="entry name" value="Thioredoxin-like_sf"/>
</dbReference>
<keyword evidence="4" id="KW-1185">Reference proteome</keyword>
<proteinExistence type="inferred from homology"/>
<dbReference type="eggNOG" id="COG3118">
    <property type="taxonomic scope" value="Bacteria"/>
</dbReference>
<organism evidence="3 4">
    <name type="scientific">Azoarcus sp. (strain BH72)</name>
    <dbReference type="NCBI Taxonomy" id="418699"/>
    <lineage>
        <taxon>Bacteria</taxon>
        <taxon>Pseudomonadati</taxon>
        <taxon>Pseudomonadota</taxon>
        <taxon>Betaproteobacteria</taxon>
        <taxon>Rhodocyclales</taxon>
        <taxon>Zoogloeaceae</taxon>
        <taxon>Azoarcus</taxon>
    </lineage>
</organism>
<dbReference type="Gene3D" id="3.40.30.10">
    <property type="entry name" value="Glutaredoxin"/>
    <property type="match status" value="1"/>
</dbReference>
<sequence>MTSPDALENALQRLAQRDGFQRLEASDLPAFAAAPGTAVLLLTDDPVRCPEAWDMVVVLPEALKAVPGLRPAVAAPEASRAIAAGFGITRYPALLVLRGEGAAPGHDYVGALEGMRDWQVLVQSLATLAAAPAGRRPGIGIPVLGAGPSSCH</sequence>
<accession>A1KC54</accession>
<gene>
    <name evidence="3" type="primary">hupG</name>
    <name evidence="3" type="ordered locus">azo3794</name>
</gene>
<dbReference type="STRING" id="62928.azo3794"/>
<dbReference type="InterPro" id="IPR010893">
    <property type="entry name" value="NiFe-hyd_mat_HyaE"/>
</dbReference>
<dbReference type="RefSeq" id="WP_011767516.1">
    <property type="nucleotide sequence ID" value="NC_008702.1"/>
</dbReference>
<dbReference type="SUPFAM" id="SSF52833">
    <property type="entry name" value="Thioredoxin-like"/>
    <property type="match status" value="1"/>
</dbReference>
<evidence type="ECO:0000313" key="3">
    <source>
        <dbReference type="EMBL" id="CAL96410.1"/>
    </source>
</evidence>
<dbReference type="EMBL" id="AM406670">
    <property type="protein sequence ID" value="CAL96410.1"/>
    <property type="molecule type" value="Genomic_DNA"/>
</dbReference>
<dbReference type="Pfam" id="PF07449">
    <property type="entry name" value="HyaE"/>
    <property type="match status" value="1"/>
</dbReference>
<dbReference type="AlphaFoldDB" id="A1KC54"/>